<evidence type="ECO:0000256" key="5">
    <source>
        <dbReference type="ARBA" id="ARBA00023136"/>
    </source>
</evidence>
<feature type="transmembrane region" description="Helical" evidence="6">
    <location>
        <begin position="80"/>
        <end position="102"/>
    </location>
</feature>
<feature type="transmembrane region" description="Helical" evidence="6">
    <location>
        <begin position="257"/>
        <end position="273"/>
    </location>
</feature>
<keyword evidence="2" id="KW-1003">Cell membrane</keyword>
<evidence type="ECO:0000256" key="4">
    <source>
        <dbReference type="ARBA" id="ARBA00022989"/>
    </source>
</evidence>
<name>A0A921E3D2_9HYPH</name>
<dbReference type="EMBL" id="DYYG01000029">
    <property type="protein sequence ID" value="HJE23777.1"/>
    <property type="molecule type" value="Genomic_DNA"/>
</dbReference>
<reference evidence="7" key="1">
    <citation type="journal article" date="2021" name="PeerJ">
        <title>Extensive microbial diversity within the chicken gut microbiome revealed by metagenomics and culture.</title>
        <authorList>
            <person name="Gilroy R."/>
            <person name="Ravi A."/>
            <person name="Getino M."/>
            <person name="Pursley I."/>
            <person name="Horton D.L."/>
            <person name="Alikhan N.F."/>
            <person name="Baker D."/>
            <person name="Gharbi K."/>
            <person name="Hall N."/>
            <person name="Watson M."/>
            <person name="Adriaenssens E.M."/>
            <person name="Foster-Nyarko E."/>
            <person name="Jarju S."/>
            <person name="Secka A."/>
            <person name="Antonio M."/>
            <person name="Oren A."/>
            <person name="Chaudhuri R.R."/>
            <person name="La Ragione R."/>
            <person name="Hildebrand F."/>
            <person name="Pallen M.J."/>
        </authorList>
    </citation>
    <scope>NUCLEOTIDE SEQUENCE</scope>
    <source>
        <strain evidence="7">316</strain>
    </source>
</reference>
<organism evidence="7 8">
    <name type="scientific">Methylorubrum populi</name>
    <dbReference type="NCBI Taxonomy" id="223967"/>
    <lineage>
        <taxon>Bacteria</taxon>
        <taxon>Pseudomonadati</taxon>
        <taxon>Pseudomonadota</taxon>
        <taxon>Alphaproteobacteria</taxon>
        <taxon>Hyphomicrobiales</taxon>
        <taxon>Methylobacteriaceae</taxon>
        <taxon>Methylorubrum</taxon>
    </lineage>
</organism>
<comment type="caution">
    <text evidence="7">The sequence shown here is derived from an EMBL/GenBank/DDBJ whole genome shotgun (WGS) entry which is preliminary data.</text>
</comment>
<evidence type="ECO:0000256" key="3">
    <source>
        <dbReference type="ARBA" id="ARBA00022692"/>
    </source>
</evidence>
<evidence type="ECO:0000313" key="7">
    <source>
        <dbReference type="EMBL" id="HJE23777.1"/>
    </source>
</evidence>
<evidence type="ECO:0000256" key="2">
    <source>
        <dbReference type="ARBA" id="ARBA00022475"/>
    </source>
</evidence>
<dbReference type="CDD" id="cd06579">
    <property type="entry name" value="TM_PBP1_transp_AraH_like"/>
    <property type="match status" value="1"/>
</dbReference>
<reference evidence="7" key="2">
    <citation type="submission" date="2021-09" db="EMBL/GenBank/DDBJ databases">
        <authorList>
            <person name="Gilroy R."/>
        </authorList>
    </citation>
    <scope>NUCLEOTIDE SEQUENCE</scope>
    <source>
        <strain evidence="7">316</strain>
    </source>
</reference>
<accession>A0A921E3D2</accession>
<keyword evidence="4 6" id="KW-1133">Transmembrane helix</keyword>
<dbReference type="Pfam" id="PF02653">
    <property type="entry name" value="BPD_transp_2"/>
    <property type="match status" value="1"/>
</dbReference>
<feature type="transmembrane region" description="Helical" evidence="6">
    <location>
        <begin position="147"/>
        <end position="169"/>
    </location>
</feature>
<evidence type="ECO:0000256" key="6">
    <source>
        <dbReference type="SAM" id="Phobius"/>
    </source>
</evidence>
<keyword evidence="5 6" id="KW-0472">Membrane</keyword>
<dbReference type="Proteomes" id="UP000742631">
    <property type="component" value="Unassembled WGS sequence"/>
</dbReference>
<feature type="transmembrane region" description="Helical" evidence="6">
    <location>
        <begin position="200"/>
        <end position="220"/>
    </location>
</feature>
<protein>
    <submittedName>
        <fullName evidence="7">ABC transporter permease</fullName>
    </submittedName>
</protein>
<feature type="transmembrane region" description="Helical" evidence="6">
    <location>
        <begin position="28"/>
        <end position="49"/>
    </location>
</feature>
<feature type="transmembrane region" description="Helical" evidence="6">
    <location>
        <begin position="109"/>
        <end position="127"/>
    </location>
</feature>
<dbReference type="InterPro" id="IPR001851">
    <property type="entry name" value="ABC_transp_permease"/>
</dbReference>
<dbReference type="GO" id="GO:0005886">
    <property type="term" value="C:plasma membrane"/>
    <property type="evidence" value="ECO:0007669"/>
    <property type="project" value="UniProtKB-SubCell"/>
</dbReference>
<sequence>MWLPIAVVVLLVAFFSLATESFATWRNFTSLSGQAGALLIVCLGGSFIILMGSIDLSVGAIVLFVAAASVQILNNTDVGGGIFFVAAAIGAALGLVNGLVYAVGRVPSFVVTLGTLSIFSGLALQILQGRAIQFDLPGFEEIAIGQLVPRLPNIALCALLAWGGIVLVANRTRFGRYMALIGGGETVARTAGIPVRRYKIYAFALAGLLTGIGAILIVARLGAAGPSVGQDLLLSSLAAIVVGGTSLSGGVGGPHRTLIGVLIITIIDNGLNLMGVSQYSQMVVKGAVVIAAVLVSRERSLSALVK</sequence>
<gene>
    <name evidence="7" type="ORF">K8W01_08985</name>
</gene>
<comment type="subcellular location">
    <subcellularLocation>
        <location evidence="1">Cell membrane</location>
        <topology evidence="1">Multi-pass membrane protein</topology>
    </subcellularLocation>
</comment>
<dbReference type="GO" id="GO:0022857">
    <property type="term" value="F:transmembrane transporter activity"/>
    <property type="evidence" value="ECO:0007669"/>
    <property type="project" value="InterPro"/>
</dbReference>
<evidence type="ECO:0000256" key="1">
    <source>
        <dbReference type="ARBA" id="ARBA00004651"/>
    </source>
</evidence>
<feature type="transmembrane region" description="Helical" evidence="6">
    <location>
        <begin position="232"/>
        <end position="250"/>
    </location>
</feature>
<dbReference type="PANTHER" id="PTHR32196">
    <property type="entry name" value="ABC TRANSPORTER PERMEASE PROTEIN YPHD-RELATED-RELATED"/>
    <property type="match status" value="1"/>
</dbReference>
<evidence type="ECO:0000313" key="8">
    <source>
        <dbReference type="Proteomes" id="UP000742631"/>
    </source>
</evidence>
<dbReference type="PANTHER" id="PTHR32196:SF72">
    <property type="entry name" value="RIBOSE IMPORT PERMEASE PROTEIN RBSC"/>
    <property type="match status" value="1"/>
</dbReference>
<keyword evidence="3 6" id="KW-0812">Transmembrane</keyword>
<proteinExistence type="predicted"/>
<dbReference type="AlphaFoldDB" id="A0A921E3D2"/>